<dbReference type="PANTHER" id="PTHR13789">
    <property type="entry name" value="MONOOXYGENASE"/>
    <property type="match status" value="1"/>
</dbReference>
<evidence type="ECO:0000256" key="1">
    <source>
        <dbReference type="ARBA" id="ARBA00007992"/>
    </source>
</evidence>
<evidence type="ECO:0000259" key="6">
    <source>
        <dbReference type="Pfam" id="PF01494"/>
    </source>
</evidence>
<dbReference type="SUPFAM" id="SSF51905">
    <property type="entry name" value="FAD/NAD(P)-binding domain"/>
    <property type="match status" value="1"/>
</dbReference>
<dbReference type="GO" id="GO:0071949">
    <property type="term" value="F:FAD binding"/>
    <property type="evidence" value="ECO:0007669"/>
    <property type="project" value="InterPro"/>
</dbReference>
<keyword evidence="2" id="KW-0285">Flavoprotein</keyword>
<keyword evidence="5" id="KW-0503">Monooxygenase</keyword>
<comment type="similarity">
    <text evidence="1">Belongs to the paxM FAD-dependent monooxygenase family.</text>
</comment>
<dbReference type="OrthoDB" id="5428495at2759"/>
<dbReference type="InterPro" id="IPR036188">
    <property type="entry name" value="FAD/NAD-bd_sf"/>
</dbReference>
<name>A0A6A4GPX0_9AGAR</name>
<dbReference type="PANTHER" id="PTHR13789:SF309">
    <property type="entry name" value="PUTATIVE (AFU_ORTHOLOGUE AFUA_6G14510)-RELATED"/>
    <property type="match status" value="1"/>
</dbReference>
<proteinExistence type="inferred from homology"/>
<dbReference type="GO" id="GO:0004497">
    <property type="term" value="F:monooxygenase activity"/>
    <property type="evidence" value="ECO:0007669"/>
    <property type="project" value="UniProtKB-KW"/>
</dbReference>
<dbReference type="InterPro" id="IPR050493">
    <property type="entry name" value="FAD-dep_Monooxygenase_BioMet"/>
</dbReference>
<evidence type="ECO:0000256" key="3">
    <source>
        <dbReference type="ARBA" id="ARBA00022827"/>
    </source>
</evidence>
<keyword evidence="3" id="KW-0274">FAD</keyword>
<dbReference type="EMBL" id="ML769811">
    <property type="protein sequence ID" value="KAE9387277.1"/>
    <property type="molecule type" value="Genomic_DNA"/>
</dbReference>
<sequence length="473" mass="52394">MKESSSATLKWVVIGGGIAGLTSAYLLKQAGHSVVVLEKSSRDEHTANQDGGVRIPPNMSRLLQELPGAEKLLMERAMKCAGLLFYQCNSDDPAELVGRMDFPEEIMNDLGCDFYFIPHKYLHEHLLNLCTSVGVEIRHGFEVVEILSSEHELNLVGMTVIGKSGAQVTGDIVIGADGKNSITRKILLAEQDEAEEQESFDSDDSETPVLLPIKAYTGATMSIPVSLIRSDPELAPFLQENYWPIFMGNGTSVAMSQYGPDLYLLDLTYGMPPRADDRDEEWLSSGTPVSKVLERVEEYDPRVKKLIRLASTSHWNIQTIYDLPRYVSKLDNLIVIGDAVHSVAINGTYNAAAAFEEAFTLGRLFSKSPPGIAKENASFLLNGYQQIQRQRMPALEKSSMEAVILLGLLPPEREARNNGFRLTLNLKGADDATLEHVWAGYISLFNYDARDAVDEWWMNWSRLGTKDSVAADS</sequence>
<evidence type="ECO:0000313" key="8">
    <source>
        <dbReference type="Proteomes" id="UP000799118"/>
    </source>
</evidence>
<gene>
    <name evidence="7" type="ORF">BT96DRAFT_489314</name>
</gene>
<evidence type="ECO:0000256" key="5">
    <source>
        <dbReference type="ARBA" id="ARBA00023033"/>
    </source>
</evidence>
<evidence type="ECO:0000256" key="2">
    <source>
        <dbReference type="ARBA" id="ARBA00022630"/>
    </source>
</evidence>
<evidence type="ECO:0000313" key="7">
    <source>
        <dbReference type="EMBL" id="KAE9387277.1"/>
    </source>
</evidence>
<feature type="domain" description="FAD-binding" evidence="6">
    <location>
        <begin position="12"/>
        <end position="391"/>
    </location>
</feature>
<dbReference type="AlphaFoldDB" id="A0A6A4GPX0"/>
<protein>
    <submittedName>
        <fullName evidence="7">FAD/NAD(P)-binding domain-containing protein</fullName>
    </submittedName>
</protein>
<dbReference type="Proteomes" id="UP000799118">
    <property type="component" value="Unassembled WGS sequence"/>
</dbReference>
<dbReference type="Pfam" id="PF01494">
    <property type="entry name" value="FAD_binding_3"/>
    <property type="match status" value="1"/>
</dbReference>
<reference evidence="7" key="1">
    <citation type="journal article" date="2019" name="Environ. Microbiol.">
        <title>Fungal ecological strategies reflected in gene transcription - a case study of two litter decomposers.</title>
        <authorList>
            <person name="Barbi F."/>
            <person name="Kohler A."/>
            <person name="Barry K."/>
            <person name="Baskaran P."/>
            <person name="Daum C."/>
            <person name="Fauchery L."/>
            <person name="Ihrmark K."/>
            <person name="Kuo A."/>
            <person name="LaButti K."/>
            <person name="Lipzen A."/>
            <person name="Morin E."/>
            <person name="Grigoriev I.V."/>
            <person name="Henrissat B."/>
            <person name="Lindahl B."/>
            <person name="Martin F."/>
        </authorList>
    </citation>
    <scope>NUCLEOTIDE SEQUENCE</scope>
    <source>
        <strain evidence="7">JB14</strain>
    </source>
</reference>
<dbReference type="InterPro" id="IPR002938">
    <property type="entry name" value="FAD-bd"/>
</dbReference>
<keyword evidence="4" id="KW-0560">Oxidoreductase</keyword>
<organism evidence="7 8">
    <name type="scientific">Gymnopus androsaceus JB14</name>
    <dbReference type="NCBI Taxonomy" id="1447944"/>
    <lineage>
        <taxon>Eukaryota</taxon>
        <taxon>Fungi</taxon>
        <taxon>Dikarya</taxon>
        <taxon>Basidiomycota</taxon>
        <taxon>Agaricomycotina</taxon>
        <taxon>Agaricomycetes</taxon>
        <taxon>Agaricomycetidae</taxon>
        <taxon>Agaricales</taxon>
        <taxon>Marasmiineae</taxon>
        <taxon>Omphalotaceae</taxon>
        <taxon>Gymnopus</taxon>
    </lineage>
</organism>
<dbReference type="Gene3D" id="3.50.50.60">
    <property type="entry name" value="FAD/NAD(P)-binding domain"/>
    <property type="match status" value="1"/>
</dbReference>
<keyword evidence="8" id="KW-1185">Reference proteome</keyword>
<dbReference type="PRINTS" id="PR00420">
    <property type="entry name" value="RNGMNOXGNASE"/>
</dbReference>
<evidence type="ECO:0000256" key="4">
    <source>
        <dbReference type="ARBA" id="ARBA00023002"/>
    </source>
</evidence>
<accession>A0A6A4GPX0</accession>